<dbReference type="PANTHER" id="PTHR22576">
    <property type="entry name" value="MUCOSA ASSOCIATED LYMPHOID TISSUE LYMPHOMA TRANSLOCATION PROTEIN 1/PARACASPASE"/>
    <property type="match status" value="1"/>
</dbReference>
<dbReference type="Pfam" id="PF00656">
    <property type="entry name" value="Peptidase_C14"/>
    <property type="match status" value="1"/>
</dbReference>
<name>A0A4R6X2B7_9PROT</name>
<gene>
    <name evidence="2" type="ORF">A8950_0199</name>
</gene>
<comment type="caution">
    <text evidence="2">The sequence shown here is derived from an EMBL/GenBank/DDBJ whole genome shotgun (WGS) entry which is preliminary data.</text>
</comment>
<keyword evidence="3" id="KW-1185">Reference proteome</keyword>
<accession>A0A4R6X2B7</accession>
<evidence type="ECO:0000313" key="3">
    <source>
        <dbReference type="Proteomes" id="UP000295783"/>
    </source>
</evidence>
<dbReference type="GO" id="GO:0004197">
    <property type="term" value="F:cysteine-type endopeptidase activity"/>
    <property type="evidence" value="ECO:0007669"/>
    <property type="project" value="InterPro"/>
</dbReference>
<protein>
    <submittedName>
        <fullName evidence="2">Caspase domain-containing protein</fullName>
    </submittedName>
</protein>
<feature type="domain" description="Caspase family p20" evidence="1">
    <location>
        <begin position="1"/>
        <end position="134"/>
    </location>
</feature>
<dbReference type="InterPro" id="IPR029030">
    <property type="entry name" value="Caspase-like_dom_sf"/>
</dbReference>
<dbReference type="InterPro" id="IPR001309">
    <property type="entry name" value="Pept_C14_p20"/>
</dbReference>
<dbReference type="Proteomes" id="UP000295783">
    <property type="component" value="Unassembled WGS sequence"/>
</dbReference>
<dbReference type="RefSeq" id="WP_208109693.1">
    <property type="nucleotide sequence ID" value="NZ_SNYW01000002.1"/>
</dbReference>
<dbReference type="AlphaFoldDB" id="A0A4R6X2B7"/>
<dbReference type="PANTHER" id="PTHR22576:SF37">
    <property type="entry name" value="MUCOSA-ASSOCIATED LYMPHOID TISSUE LYMPHOMA TRANSLOCATION PROTEIN 1"/>
    <property type="match status" value="1"/>
</dbReference>
<proteinExistence type="predicted"/>
<dbReference type="EMBL" id="SNYW01000002">
    <property type="protein sequence ID" value="TDQ85414.1"/>
    <property type="molecule type" value="Genomic_DNA"/>
</dbReference>
<evidence type="ECO:0000313" key="2">
    <source>
        <dbReference type="EMBL" id="TDQ85414.1"/>
    </source>
</evidence>
<organism evidence="2 3">
    <name type="scientific">Dongia mobilis</name>
    <dbReference type="NCBI Taxonomy" id="578943"/>
    <lineage>
        <taxon>Bacteria</taxon>
        <taxon>Pseudomonadati</taxon>
        <taxon>Pseudomonadota</taxon>
        <taxon>Alphaproteobacteria</taxon>
        <taxon>Rhodospirillales</taxon>
        <taxon>Dongiaceae</taxon>
        <taxon>Dongia</taxon>
    </lineage>
</organism>
<dbReference type="PROSITE" id="PS50208">
    <property type="entry name" value="CASPASE_P20"/>
    <property type="match status" value="1"/>
</dbReference>
<dbReference type="InterPro" id="IPR052039">
    <property type="entry name" value="Caspase-related_regulators"/>
</dbReference>
<feature type="non-terminal residue" evidence="2">
    <location>
        <position position="1"/>
    </location>
</feature>
<evidence type="ECO:0000259" key="1">
    <source>
        <dbReference type="PROSITE" id="PS50208"/>
    </source>
</evidence>
<dbReference type="InterPro" id="IPR011600">
    <property type="entry name" value="Pept_C14_caspase"/>
</dbReference>
<dbReference type="Gene3D" id="3.40.50.1460">
    <property type="match status" value="1"/>
</dbReference>
<sequence>ARVALVMGNGAYDSSIGRLKNPVNDAELMADTLRALGFKVRLVTDADQKEMKKAVRDFGADLMAAGSDAIGLFYYAGHGVQVDGVNYLLPVGAQIEKEGDVEIEAVSAQSILAQMEHAPNNIDLVFLDACRNNPMTRSFRSGSRGLARVDAPRGSFVGYSTAPGDVSVDGNGDNSPYTLALAAEMRRPGASIEEVHRSVRIRVLAETNNAQTPWDSSSLTANVVLMPAASAPSATAAPAPTAAPQPAQQPVQLAALTEPAAPSQRGTALPVAAELKGSIERYLANSSGNNSNYRFLAINPAGDRIGVSTACKMRKSAYGGWGVNICSTEAEARWIALENCGKDCRLIYRGEEKIGEFEIEWR</sequence>
<dbReference type="GO" id="GO:0006508">
    <property type="term" value="P:proteolysis"/>
    <property type="evidence" value="ECO:0007669"/>
    <property type="project" value="InterPro"/>
</dbReference>
<reference evidence="2 3" key="1">
    <citation type="submission" date="2019-03" db="EMBL/GenBank/DDBJ databases">
        <title>Genomic Encyclopedia of Type Strains, Phase III (KMG-III): the genomes of soil and plant-associated and newly described type strains.</title>
        <authorList>
            <person name="Whitman W."/>
        </authorList>
    </citation>
    <scope>NUCLEOTIDE SEQUENCE [LARGE SCALE GENOMIC DNA]</scope>
    <source>
        <strain evidence="2 3">CGMCC 1.7660</strain>
    </source>
</reference>
<dbReference type="SUPFAM" id="SSF52129">
    <property type="entry name" value="Caspase-like"/>
    <property type="match status" value="1"/>
</dbReference>